<feature type="domain" description="Aminotransferase class I/classII large" evidence="6">
    <location>
        <begin position="29"/>
        <end position="185"/>
    </location>
</feature>
<dbReference type="CDD" id="cd00609">
    <property type="entry name" value="AAT_like"/>
    <property type="match status" value="1"/>
</dbReference>
<keyword evidence="5" id="KW-0663">Pyridoxal phosphate</keyword>
<reference evidence="7 8" key="1">
    <citation type="journal article" date="2019" name="PLoS Biol.">
        <title>Sex chromosomes control vertical transmission of feminizing Wolbachia symbionts in an isopod.</title>
        <authorList>
            <person name="Becking T."/>
            <person name="Chebbi M.A."/>
            <person name="Giraud I."/>
            <person name="Moumen B."/>
            <person name="Laverre T."/>
            <person name="Caubet Y."/>
            <person name="Peccoud J."/>
            <person name="Gilbert C."/>
            <person name="Cordaux R."/>
        </authorList>
    </citation>
    <scope>NUCLEOTIDE SEQUENCE [LARGE SCALE GENOMIC DNA]</scope>
    <source>
        <strain evidence="7">ANa2</strain>
        <tissue evidence="7">Whole body excluding digestive tract and cuticle</tissue>
    </source>
</reference>
<dbReference type="Gene3D" id="3.40.640.10">
    <property type="entry name" value="Type I PLP-dependent aspartate aminotransferase-like (Major domain)"/>
    <property type="match status" value="1"/>
</dbReference>
<sequence>MSGANNLIFNEKVKSLIKEGKQISHFGFGESPFPVPDPFVRALRDNAHSRSYLPIQGTLELRKTLSEFHSHYDGVRLDPENQIVGPGSKELIYLTINAFNGVVLLTSPTWLTYEQQCNLAGKVPIVLKTDKNKGWKLTKQTILAGLETLPPSHRRGYKLLILVNPGNPSGTCYTAEELQEVGNSDREPKILLAPFTVSYVEEPCTCTLPALISFNSVSNFTKNIFLDFQFLYRSISCPSSSADFIQGDVQVHSPALFSIMYQLCIQFSSESCPNSCFNSIQYPP</sequence>
<proteinExistence type="inferred from homology"/>
<keyword evidence="4 7" id="KW-0808">Transferase</keyword>
<keyword evidence="8" id="KW-1185">Reference proteome</keyword>
<dbReference type="PANTHER" id="PTHR46383">
    <property type="entry name" value="ASPARTATE AMINOTRANSFERASE"/>
    <property type="match status" value="1"/>
</dbReference>
<evidence type="ECO:0000256" key="1">
    <source>
        <dbReference type="ARBA" id="ARBA00001933"/>
    </source>
</evidence>
<dbReference type="OrthoDB" id="6354463at2759"/>
<evidence type="ECO:0000256" key="3">
    <source>
        <dbReference type="ARBA" id="ARBA00022576"/>
    </source>
</evidence>
<protein>
    <submittedName>
        <fullName evidence="7">Aspartate aminotransferase</fullName>
    </submittedName>
</protein>
<dbReference type="Proteomes" id="UP000326759">
    <property type="component" value="Unassembled WGS sequence"/>
</dbReference>
<dbReference type="InterPro" id="IPR015421">
    <property type="entry name" value="PyrdxlP-dep_Trfase_major"/>
</dbReference>
<evidence type="ECO:0000256" key="2">
    <source>
        <dbReference type="ARBA" id="ARBA00007441"/>
    </source>
</evidence>
<dbReference type="Pfam" id="PF00155">
    <property type="entry name" value="Aminotran_1_2"/>
    <property type="match status" value="1"/>
</dbReference>
<dbReference type="GO" id="GO:0008483">
    <property type="term" value="F:transaminase activity"/>
    <property type="evidence" value="ECO:0007669"/>
    <property type="project" value="UniProtKB-KW"/>
</dbReference>
<dbReference type="AlphaFoldDB" id="A0A5N5TJS0"/>
<dbReference type="InterPro" id="IPR050596">
    <property type="entry name" value="AspAT/PAT-like"/>
</dbReference>
<dbReference type="InterPro" id="IPR015424">
    <property type="entry name" value="PyrdxlP-dep_Trfase"/>
</dbReference>
<evidence type="ECO:0000313" key="8">
    <source>
        <dbReference type="Proteomes" id="UP000326759"/>
    </source>
</evidence>
<dbReference type="GO" id="GO:0006520">
    <property type="term" value="P:amino acid metabolic process"/>
    <property type="evidence" value="ECO:0007669"/>
    <property type="project" value="InterPro"/>
</dbReference>
<dbReference type="PANTHER" id="PTHR46383:SF1">
    <property type="entry name" value="ASPARTATE AMINOTRANSFERASE"/>
    <property type="match status" value="1"/>
</dbReference>
<keyword evidence="3 7" id="KW-0032">Aminotransferase</keyword>
<organism evidence="7 8">
    <name type="scientific">Armadillidium nasatum</name>
    <dbReference type="NCBI Taxonomy" id="96803"/>
    <lineage>
        <taxon>Eukaryota</taxon>
        <taxon>Metazoa</taxon>
        <taxon>Ecdysozoa</taxon>
        <taxon>Arthropoda</taxon>
        <taxon>Crustacea</taxon>
        <taxon>Multicrustacea</taxon>
        <taxon>Malacostraca</taxon>
        <taxon>Eumalacostraca</taxon>
        <taxon>Peracarida</taxon>
        <taxon>Isopoda</taxon>
        <taxon>Oniscidea</taxon>
        <taxon>Crinocheta</taxon>
        <taxon>Armadillidiidae</taxon>
        <taxon>Armadillidium</taxon>
    </lineage>
</organism>
<dbReference type="Gene3D" id="3.90.1150.10">
    <property type="entry name" value="Aspartate Aminotransferase, domain 1"/>
    <property type="match status" value="1"/>
</dbReference>
<dbReference type="EMBL" id="SEYY01000828">
    <property type="protein sequence ID" value="KAB7506410.1"/>
    <property type="molecule type" value="Genomic_DNA"/>
</dbReference>
<name>A0A5N5TJS0_9CRUS</name>
<dbReference type="SUPFAM" id="SSF53383">
    <property type="entry name" value="PLP-dependent transferases"/>
    <property type="match status" value="1"/>
</dbReference>
<comment type="similarity">
    <text evidence="2">Belongs to the class-I pyridoxal-phosphate-dependent aminotransferase family.</text>
</comment>
<dbReference type="GO" id="GO:0030170">
    <property type="term" value="F:pyridoxal phosphate binding"/>
    <property type="evidence" value="ECO:0007669"/>
    <property type="project" value="InterPro"/>
</dbReference>
<evidence type="ECO:0000256" key="5">
    <source>
        <dbReference type="ARBA" id="ARBA00022898"/>
    </source>
</evidence>
<evidence type="ECO:0000256" key="4">
    <source>
        <dbReference type="ARBA" id="ARBA00022679"/>
    </source>
</evidence>
<comment type="cofactor">
    <cofactor evidence="1">
        <name>pyridoxal 5'-phosphate</name>
        <dbReference type="ChEBI" id="CHEBI:597326"/>
    </cofactor>
</comment>
<dbReference type="InterPro" id="IPR015422">
    <property type="entry name" value="PyrdxlP-dep_Trfase_small"/>
</dbReference>
<comment type="caution">
    <text evidence="7">The sequence shown here is derived from an EMBL/GenBank/DDBJ whole genome shotgun (WGS) entry which is preliminary data.</text>
</comment>
<evidence type="ECO:0000259" key="6">
    <source>
        <dbReference type="Pfam" id="PF00155"/>
    </source>
</evidence>
<dbReference type="InterPro" id="IPR004839">
    <property type="entry name" value="Aminotransferase_I/II_large"/>
</dbReference>
<accession>A0A5N5TJS0</accession>
<gene>
    <name evidence="7" type="primary">aspC_1</name>
    <name evidence="7" type="ORF">Anas_07850</name>
</gene>
<evidence type="ECO:0000313" key="7">
    <source>
        <dbReference type="EMBL" id="KAB7506410.1"/>
    </source>
</evidence>